<dbReference type="EMBL" id="JALIDZ010000011">
    <property type="protein sequence ID" value="MCT8974187.1"/>
    <property type="molecule type" value="Genomic_DNA"/>
</dbReference>
<dbReference type="GO" id="GO:0005524">
    <property type="term" value="F:ATP binding"/>
    <property type="evidence" value="ECO:0007669"/>
    <property type="project" value="UniProtKB-KW"/>
</dbReference>
<evidence type="ECO:0000313" key="7">
    <source>
        <dbReference type="EMBL" id="MCT8974187.1"/>
    </source>
</evidence>
<dbReference type="CDD" id="cd03224">
    <property type="entry name" value="ABC_TM1139_LivF_branched"/>
    <property type="match status" value="1"/>
</dbReference>
<keyword evidence="3" id="KW-0547">Nucleotide-binding</keyword>
<dbReference type="InterPro" id="IPR027417">
    <property type="entry name" value="P-loop_NTPase"/>
</dbReference>
<protein>
    <submittedName>
        <fullName evidence="7">ABC transporter ATP-binding protein</fullName>
    </submittedName>
</protein>
<dbReference type="SUPFAM" id="SSF52540">
    <property type="entry name" value="P-loop containing nucleoside triphosphate hydrolases"/>
    <property type="match status" value="1"/>
</dbReference>
<accession>A0AAW5R4X8</accession>
<evidence type="ECO:0000313" key="8">
    <source>
        <dbReference type="Proteomes" id="UP001320898"/>
    </source>
</evidence>
<feature type="domain" description="ABC transporter" evidence="6">
    <location>
        <begin position="5"/>
        <end position="238"/>
    </location>
</feature>
<keyword evidence="5" id="KW-0029">Amino-acid transport</keyword>
<evidence type="ECO:0000256" key="5">
    <source>
        <dbReference type="ARBA" id="ARBA00022970"/>
    </source>
</evidence>
<dbReference type="GO" id="GO:0015658">
    <property type="term" value="F:branched-chain amino acid transmembrane transporter activity"/>
    <property type="evidence" value="ECO:0007669"/>
    <property type="project" value="TreeGrafter"/>
</dbReference>
<comment type="similarity">
    <text evidence="1">Belongs to the ABC transporter superfamily.</text>
</comment>
<dbReference type="PANTHER" id="PTHR43820:SF6">
    <property type="entry name" value="ABC TRANSPORTER ATP-BINDING PROTEIN"/>
    <property type="match status" value="1"/>
</dbReference>
<comment type="caution">
    <text evidence="7">The sequence shown here is derived from an EMBL/GenBank/DDBJ whole genome shotgun (WGS) entry which is preliminary data.</text>
</comment>
<evidence type="ECO:0000256" key="4">
    <source>
        <dbReference type="ARBA" id="ARBA00022840"/>
    </source>
</evidence>
<dbReference type="PROSITE" id="PS00211">
    <property type="entry name" value="ABC_TRANSPORTER_1"/>
    <property type="match status" value="1"/>
</dbReference>
<evidence type="ECO:0000256" key="1">
    <source>
        <dbReference type="ARBA" id="ARBA00005417"/>
    </source>
</evidence>
<sequence length="240" mass="25672">MTALLEARGIGVNYGKIVAVSDVSLSVAPGSIVTAIGPNGAGKSSLLRALVGAQPSSGEIHFMGERIDRLPMEDRIEMGLVLVPEERALFSSMSVRDNIELGAFGRRGDGSAAIDAVRREIYELFPRLKERAGQEAGTLSGGERQMLALARALMGKPRLLMLDEPSLGLAPRIVRDIFRIIIELRRRGVSLLVVEQNARAALQAADRGYVIEQGRIAMEGEAGALANDARVLATYLGGPK</sequence>
<proteinExistence type="inferred from homology"/>
<name>A0AAW5R4X8_9HYPH</name>
<dbReference type="InterPro" id="IPR003593">
    <property type="entry name" value="AAA+_ATPase"/>
</dbReference>
<dbReference type="Gene3D" id="3.40.50.300">
    <property type="entry name" value="P-loop containing nucleotide triphosphate hydrolases"/>
    <property type="match status" value="1"/>
</dbReference>
<dbReference type="AlphaFoldDB" id="A0AAW5R4X8"/>
<dbReference type="InterPro" id="IPR003439">
    <property type="entry name" value="ABC_transporter-like_ATP-bd"/>
</dbReference>
<gene>
    <name evidence="7" type="ORF">MUB46_20165</name>
</gene>
<evidence type="ECO:0000259" key="6">
    <source>
        <dbReference type="PROSITE" id="PS50893"/>
    </source>
</evidence>
<dbReference type="GO" id="GO:0015807">
    <property type="term" value="P:L-amino acid transport"/>
    <property type="evidence" value="ECO:0007669"/>
    <property type="project" value="TreeGrafter"/>
</dbReference>
<dbReference type="Proteomes" id="UP001320898">
    <property type="component" value="Unassembled WGS sequence"/>
</dbReference>
<dbReference type="PANTHER" id="PTHR43820">
    <property type="entry name" value="HIGH-AFFINITY BRANCHED-CHAIN AMINO ACID TRANSPORT ATP-BINDING PROTEIN LIVF"/>
    <property type="match status" value="1"/>
</dbReference>
<keyword evidence="4 7" id="KW-0067">ATP-binding</keyword>
<reference evidence="7 8" key="1">
    <citation type="submission" date="2022-04" db="EMBL/GenBank/DDBJ databases">
        <authorList>
            <person name="Ye Y.-Q."/>
            <person name="Du Z.-J."/>
        </authorList>
    </citation>
    <scope>NUCLEOTIDE SEQUENCE [LARGE SCALE GENOMIC DNA]</scope>
    <source>
        <strain evidence="7 8">A6E488</strain>
    </source>
</reference>
<dbReference type="GO" id="GO:0016887">
    <property type="term" value="F:ATP hydrolysis activity"/>
    <property type="evidence" value="ECO:0007669"/>
    <property type="project" value="InterPro"/>
</dbReference>
<dbReference type="Pfam" id="PF00005">
    <property type="entry name" value="ABC_tran"/>
    <property type="match status" value="1"/>
</dbReference>
<dbReference type="SMART" id="SM00382">
    <property type="entry name" value="AAA"/>
    <property type="match status" value="1"/>
</dbReference>
<evidence type="ECO:0000256" key="3">
    <source>
        <dbReference type="ARBA" id="ARBA00022741"/>
    </source>
</evidence>
<organism evidence="7 8">
    <name type="scientific">Microbaculum marinisediminis</name>
    <dbReference type="NCBI Taxonomy" id="2931392"/>
    <lineage>
        <taxon>Bacteria</taxon>
        <taxon>Pseudomonadati</taxon>
        <taxon>Pseudomonadota</taxon>
        <taxon>Alphaproteobacteria</taxon>
        <taxon>Hyphomicrobiales</taxon>
        <taxon>Tepidamorphaceae</taxon>
        <taxon>Microbaculum</taxon>
    </lineage>
</organism>
<dbReference type="InterPro" id="IPR052156">
    <property type="entry name" value="BCAA_Transport_ATP-bd_LivF"/>
</dbReference>
<dbReference type="RefSeq" id="WP_261617774.1">
    <property type="nucleotide sequence ID" value="NZ_JALIDZ010000011.1"/>
</dbReference>
<keyword evidence="2" id="KW-0813">Transport</keyword>
<dbReference type="InterPro" id="IPR017871">
    <property type="entry name" value="ABC_transporter-like_CS"/>
</dbReference>
<dbReference type="PROSITE" id="PS50893">
    <property type="entry name" value="ABC_TRANSPORTER_2"/>
    <property type="match status" value="1"/>
</dbReference>
<evidence type="ECO:0000256" key="2">
    <source>
        <dbReference type="ARBA" id="ARBA00022448"/>
    </source>
</evidence>
<keyword evidence="8" id="KW-1185">Reference proteome</keyword>